<accession>A0A109IPK9</accession>
<evidence type="ECO:0000313" key="1">
    <source>
        <dbReference type="EMBL" id="SCG35080.1"/>
    </source>
</evidence>
<protein>
    <submittedName>
        <fullName evidence="1">Uncharacterized protein</fullName>
    </submittedName>
</protein>
<evidence type="ECO:0000313" key="2">
    <source>
        <dbReference type="Proteomes" id="UP000198226"/>
    </source>
</evidence>
<dbReference type="RefSeq" id="WP_067301551.1">
    <property type="nucleotide sequence ID" value="NZ_LRMV01000005.1"/>
</dbReference>
<reference evidence="2" key="1">
    <citation type="submission" date="2016-06" db="EMBL/GenBank/DDBJ databases">
        <authorList>
            <person name="Varghese N."/>
            <person name="Submissions Spin"/>
        </authorList>
    </citation>
    <scope>NUCLEOTIDE SEQUENCE [LARGE SCALE GENOMIC DNA]</scope>
    <source>
        <strain evidence="2">DSM 44983</strain>
    </source>
</reference>
<organism evidence="1 2">
    <name type="scientific">Micromonospora rifamycinica</name>
    <dbReference type="NCBI Taxonomy" id="291594"/>
    <lineage>
        <taxon>Bacteria</taxon>
        <taxon>Bacillati</taxon>
        <taxon>Actinomycetota</taxon>
        <taxon>Actinomycetes</taxon>
        <taxon>Micromonosporales</taxon>
        <taxon>Micromonosporaceae</taxon>
        <taxon>Micromonospora</taxon>
    </lineage>
</organism>
<name>A0A109IPK9_9ACTN</name>
<gene>
    <name evidence="1" type="ORF">GA0070623_0045</name>
</gene>
<dbReference type="Proteomes" id="UP000198226">
    <property type="component" value="Chromosome I"/>
</dbReference>
<dbReference type="AlphaFoldDB" id="A0A109IPK9"/>
<sequence length="154" mass="16094">MRIRVALVAVGLLTMGYAVVGALADPELSPAGVLLFLAGVLVGHDLVWMLGLSAVGALLARFVPHRHRPLARIAAISAATVTVVALPLVLGFGRSPDNPSALPLPYGRNLAVVLLLVVAATVLSWLWRDRRHRLRAGGKDSERPGGSGPPPAGR</sequence>
<proteinExistence type="predicted"/>
<keyword evidence="2" id="KW-1185">Reference proteome</keyword>
<dbReference type="EMBL" id="LT607752">
    <property type="protein sequence ID" value="SCG35080.1"/>
    <property type="molecule type" value="Genomic_DNA"/>
</dbReference>
<dbReference type="OrthoDB" id="3483782at2"/>